<protein>
    <submittedName>
        <fullName evidence="1">Uncharacterized protein</fullName>
    </submittedName>
</protein>
<evidence type="ECO:0000313" key="1">
    <source>
        <dbReference type="EMBL" id="QXT38134.1"/>
    </source>
</evidence>
<dbReference type="AlphaFoldDB" id="A0A8F6TTZ1"/>
<evidence type="ECO:0000313" key="2">
    <source>
        <dbReference type="Proteomes" id="UP000825009"/>
    </source>
</evidence>
<accession>A0A8F6TTZ1</accession>
<sequence>MRIEIYASDLNALRASPDRAAIAYAVLHTHAQAGQHGAPDQLREILRRVLYTPEVELAPWLTAHARAHNGAVSHHLHQHIRASMPTLQMGRWLPLPRTSA</sequence>
<organism evidence="1 2">
    <name type="scientific">Gymnodinialimonas ceratoperidinii</name>
    <dbReference type="NCBI Taxonomy" id="2856823"/>
    <lineage>
        <taxon>Bacteria</taxon>
        <taxon>Pseudomonadati</taxon>
        <taxon>Pseudomonadota</taxon>
        <taxon>Alphaproteobacteria</taxon>
        <taxon>Rhodobacterales</taxon>
        <taxon>Paracoccaceae</taxon>
        <taxon>Gymnodinialimonas</taxon>
    </lineage>
</organism>
<dbReference type="Proteomes" id="UP000825009">
    <property type="component" value="Chromosome"/>
</dbReference>
<dbReference type="RefSeq" id="WP_219000331.1">
    <property type="nucleotide sequence ID" value="NZ_CP079194.1"/>
</dbReference>
<reference evidence="1 2" key="1">
    <citation type="submission" date="2021-07" db="EMBL/GenBank/DDBJ databases">
        <title>A novel Jannaschia species isolated from marine dinoflagellate Ceratoperidinium margalefii.</title>
        <authorList>
            <person name="Jiang Y."/>
            <person name="Li Z."/>
        </authorList>
    </citation>
    <scope>NUCLEOTIDE SEQUENCE [LARGE SCALE GENOMIC DNA]</scope>
    <source>
        <strain evidence="1 2">J12C1-MA-4</strain>
    </source>
</reference>
<name>A0A8F6TTZ1_9RHOB</name>
<dbReference type="KEGG" id="gce:KYE46_09200"/>
<keyword evidence="2" id="KW-1185">Reference proteome</keyword>
<gene>
    <name evidence="1" type="ORF">KYE46_09200</name>
</gene>
<dbReference type="EMBL" id="CP079194">
    <property type="protein sequence ID" value="QXT38134.1"/>
    <property type="molecule type" value="Genomic_DNA"/>
</dbReference>
<proteinExistence type="predicted"/>